<keyword evidence="2" id="KW-1185">Reference proteome</keyword>
<dbReference type="OrthoDB" id="122273at2759"/>
<evidence type="ECO:0000313" key="1">
    <source>
        <dbReference type="EMBL" id="OWZ15499.1"/>
    </source>
</evidence>
<name>A0A225WEE1_9STRA</name>
<proteinExistence type="predicted"/>
<reference evidence="2" key="1">
    <citation type="submission" date="2017-03" db="EMBL/GenBank/DDBJ databases">
        <title>Phytopthora megakarya and P. palmivora, two closely related causual agents of cacao black pod achieved similar genome size and gene model numbers by different mechanisms.</title>
        <authorList>
            <person name="Ali S."/>
            <person name="Shao J."/>
            <person name="Larry D.J."/>
            <person name="Kronmiller B."/>
            <person name="Shen D."/>
            <person name="Strem M.D."/>
            <person name="Melnick R.L."/>
            <person name="Guiltinan M.J."/>
            <person name="Tyler B.M."/>
            <person name="Meinhardt L.W."/>
            <person name="Bailey B.A."/>
        </authorList>
    </citation>
    <scope>NUCLEOTIDE SEQUENCE [LARGE SCALE GENOMIC DNA]</scope>
    <source>
        <strain evidence="2">zdho120</strain>
    </source>
</reference>
<comment type="caution">
    <text evidence="1">The sequence shown here is derived from an EMBL/GenBank/DDBJ whole genome shotgun (WGS) entry which is preliminary data.</text>
</comment>
<evidence type="ECO:0000313" key="2">
    <source>
        <dbReference type="Proteomes" id="UP000198211"/>
    </source>
</evidence>
<gene>
    <name evidence="1" type="ORF">PHMEG_00010841</name>
</gene>
<protein>
    <submittedName>
        <fullName evidence="1">Uncharacterized protein</fullName>
    </submittedName>
</protein>
<sequence length="94" mass="11095">MVYDCLISGDDPEVIEWVPEHDRVWFIVETLSHEVMHGGILVKMVWVLDNLEFREVRSRIAIRNAMKTASNDDVRYLEQNVQNTEVRKWCFGSK</sequence>
<organism evidence="1 2">
    <name type="scientific">Phytophthora megakarya</name>
    <dbReference type="NCBI Taxonomy" id="4795"/>
    <lineage>
        <taxon>Eukaryota</taxon>
        <taxon>Sar</taxon>
        <taxon>Stramenopiles</taxon>
        <taxon>Oomycota</taxon>
        <taxon>Peronosporomycetes</taxon>
        <taxon>Peronosporales</taxon>
        <taxon>Peronosporaceae</taxon>
        <taxon>Phytophthora</taxon>
    </lineage>
</organism>
<accession>A0A225WEE1</accession>
<dbReference type="Proteomes" id="UP000198211">
    <property type="component" value="Unassembled WGS sequence"/>
</dbReference>
<dbReference type="AlphaFoldDB" id="A0A225WEE1"/>
<dbReference type="EMBL" id="NBNE01001111">
    <property type="protein sequence ID" value="OWZ15499.1"/>
    <property type="molecule type" value="Genomic_DNA"/>
</dbReference>